<evidence type="ECO:0000313" key="2">
    <source>
        <dbReference type="Proteomes" id="UP001168640"/>
    </source>
</evidence>
<name>A0ABT8VXY7_9GAMM</name>
<keyword evidence="1" id="KW-0378">Hydrolase</keyword>
<dbReference type="PANTHER" id="PTHR43235">
    <property type="entry name" value="GLUTAMINE AMIDOTRANSFERASE PB2B2.05-RELATED"/>
    <property type="match status" value="1"/>
</dbReference>
<dbReference type="GO" id="GO:0016787">
    <property type="term" value="F:hydrolase activity"/>
    <property type="evidence" value="ECO:0007669"/>
    <property type="project" value="UniProtKB-KW"/>
</dbReference>
<gene>
    <name evidence="1" type="ORF">QVZ43_03890</name>
</gene>
<protein>
    <submittedName>
        <fullName evidence="1">Gamma-glutamyl-gamma-aminobutyrate hydrolase family protein</fullName>
    </submittedName>
</protein>
<dbReference type="PANTHER" id="PTHR43235:SF1">
    <property type="entry name" value="GLUTAMINE AMIDOTRANSFERASE PB2B2.05-RELATED"/>
    <property type="match status" value="1"/>
</dbReference>
<dbReference type="SUPFAM" id="SSF52317">
    <property type="entry name" value="Class I glutamine amidotransferase-like"/>
    <property type="match status" value="1"/>
</dbReference>
<dbReference type="InterPro" id="IPR044668">
    <property type="entry name" value="PuuD-like"/>
</dbReference>
<dbReference type="InterPro" id="IPR011697">
    <property type="entry name" value="Peptidase_C26"/>
</dbReference>
<dbReference type="Gene3D" id="3.40.50.880">
    <property type="match status" value="1"/>
</dbReference>
<dbReference type="EMBL" id="JAUMIS010000001">
    <property type="protein sequence ID" value="MDO3720850.1"/>
    <property type="molecule type" value="Genomic_DNA"/>
</dbReference>
<keyword evidence="2" id="KW-1185">Reference proteome</keyword>
<dbReference type="RefSeq" id="WP_302908946.1">
    <property type="nucleotide sequence ID" value="NZ_JAUMIS010000001.1"/>
</dbReference>
<sequence length="251" mass="27280">MMNLNRKPLVGVVSDTQTIDPHVFHTAGDKYLSALAQASGVVPVILPSLLPDVQVTDYLSRLDGIFLTGSYSMAEPSLYGESRIDLPYRYDTRRDALAKALIDAVIASDLPLFGVCRGFQDINVALGGSLHQAVQDVDGLNDHREDKSLSLPEQYAAAHQVDVVSGGLLERIVDRPSMNVNSLHSQGINRLGAGLSVEANAPDGLIEALSIDALSFGLAVQWHPEWKVMENQEQKLIFEAFGDACRARQSK</sequence>
<dbReference type="Pfam" id="PF07722">
    <property type="entry name" value="Peptidase_C26"/>
    <property type="match status" value="1"/>
</dbReference>
<evidence type="ECO:0000313" key="1">
    <source>
        <dbReference type="EMBL" id="MDO3720850.1"/>
    </source>
</evidence>
<reference evidence="1" key="1">
    <citation type="submission" date="2023-07" db="EMBL/GenBank/DDBJ databases">
        <title>Marinobacter sp. chi1 genome sequencing and assembly.</title>
        <authorList>
            <person name="Park S."/>
        </authorList>
    </citation>
    <scope>NUCLEOTIDE SEQUENCE</scope>
    <source>
        <strain evidence="1">Chi1</strain>
    </source>
</reference>
<dbReference type="CDD" id="cd01745">
    <property type="entry name" value="GATase1_2"/>
    <property type="match status" value="1"/>
</dbReference>
<dbReference type="PROSITE" id="PS51273">
    <property type="entry name" value="GATASE_TYPE_1"/>
    <property type="match status" value="1"/>
</dbReference>
<dbReference type="InterPro" id="IPR029062">
    <property type="entry name" value="Class_I_gatase-like"/>
</dbReference>
<dbReference type="Proteomes" id="UP001168640">
    <property type="component" value="Unassembled WGS sequence"/>
</dbReference>
<comment type="caution">
    <text evidence="1">The sequence shown here is derived from an EMBL/GenBank/DDBJ whole genome shotgun (WGS) entry which is preliminary data.</text>
</comment>
<accession>A0ABT8VXY7</accession>
<organism evidence="1 2">
    <name type="scientific">Marinobacter suaedae</name>
    <dbReference type="NCBI Taxonomy" id="3057675"/>
    <lineage>
        <taxon>Bacteria</taxon>
        <taxon>Pseudomonadati</taxon>
        <taxon>Pseudomonadota</taxon>
        <taxon>Gammaproteobacteria</taxon>
        <taxon>Pseudomonadales</taxon>
        <taxon>Marinobacteraceae</taxon>
        <taxon>Marinobacter</taxon>
    </lineage>
</organism>
<proteinExistence type="predicted"/>